<dbReference type="EMBL" id="JANPWB010000004">
    <property type="protein sequence ID" value="KAJ1191735.1"/>
    <property type="molecule type" value="Genomic_DNA"/>
</dbReference>
<protein>
    <submittedName>
        <fullName evidence="2">Uncharacterized protein</fullName>
    </submittedName>
</protein>
<comment type="caution">
    <text evidence="2">The sequence shown here is derived from an EMBL/GenBank/DDBJ whole genome shotgun (WGS) entry which is preliminary data.</text>
</comment>
<sequence length="88" mass="9419">MQGAPVSAPPAHPQPGSVHREHFRCTDPPGCGAGAQPDKLPRMYPALRLRARRRFDGSTGPRRVEPLAAKNANPESPGRITSPVTGFI</sequence>
<proteinExistence type="predicted"/>
<dbReference type="AlphaFoldDB" id="A0AAV7URQ4"/>
<feature type="region of interest" description="Disordered" evidence="1">
    <location>
        <begin position="1"/>
        <end position="40"/>
    </location>
</feature>
<gene>
    <name evidence="2" type="ORF">NDU88_001051</name>
</gene>
<keyword evidence="3" id="KW-1185">Reference proteome</keyword>
<dbReference type="Proteomes" id="UP001066276">
    <property type="component" value="Chromosome 2_2"/>
</dbReference>
<feature type="region of interest" description="Disordered" evidence="1">
    <location>
        <begin position="53"/>
        <end position="88"/>
    </location>
</feature>
<accession>A0AAV7URQ4</accession>
<evidence type="ECO:0000256" key="1">
    <source>
        <dbReference type="SAM" id="MobiDB-lite"/>
    </source>
</evidence>
<reference evidence="2" key="1">
    <citation type="journal article" date="2022" name="bioRxiv">
        <title>Sequencing and chromosome-scale assembly of the giantPleurodeles waltlgenome.</title>
        <authorList>
            <person name="Brown T."/>
            <person name="Elewa A."/>
            <person name="Iarovenko S."/>
            <person name="Subramanian E."/>
            <person name="Araus A.J."/>
            <person name="Petzold A."/>
            <person name="Susuki M."/>
            <person name="Suzuki K.-i.T."/>
            <person name="Hayashi T."/>
            <person name="Toyoda A."/>
            <person name="Oliveira C."/>
            <person name="Osipova E."/>
            <person name="Leigh N.D."/>
            <person name="Simon A."/>
            <person name="Yun M.H."/>
        </authorList>
    </citation>
    <scope>NUCLEOTIDE SEQUENCE</scope>
    <source>
        <strain evidence="2">20211129_DDA</strain>
        <tissue evidence="2">Liver</tissue>
    </source>
</reference>
<evidence type="ECO:0000313" key="3">
    <source>
        <dbReference type="Proteomes" id="UP001066276"/>
    </source>
</evidence>
<name>A0AAV7URQ4_PLEWA</name>
<organism evidence="2 3">
    <name type="scientific">Pleurodeles waltl</name>
    <name type="common">Iberian ribbed newt</name>
    <dbReference type="NCBI Taxonomy" id="8319"/>
    <lineage>
        <taxon>Eukaryota</taxon>
        <taxon>Metazoa</taxon>
        <taxon>Chordata</taxon>
        <taxon>Craniata</taxon>
        <taxon>Vertebrata</taxon>
        <taxon>Euteleostomi</taxon>
        <taxon>Amphibia</taxon>
        <taxon>Batrachia</taxon>
        <taxon>Caudata</taxon>
        <taxon>Salamandroidea</taxon>
        <taxon>Salamandridae</taxon>
        <taxon>Pleurodelinae</taxon>
        <taxon>Pleurodeles</taxon>
    </lineage>
</organism>
<evidence type="ECO:0000313" key="2">
    <source>
        <dbReference type="EMBL" id="KAJ1191735.1"/>
    </source>
</evidence>